<evidence type="ECO:0000313" key="11">
    <source>
        <dbReference type="EMBL" id="OYD25871.1"/>
    </source>
</evidence>
<evidence type="ECO:0000259" key="10">
    <source>
        <dbReference type="Pfam" id="PF04316"/>
    </source>
</evidence>
<feature type="compositionally biased region" description="Polar residues" evidence="9">
    <location>
        <begin position="13"/>
        <end position="23"/>
    </location>
</feature>
<reference evidence="11 13" key="1">
    <citation type="submission" date="2017-08" db="EMBL/GenBank/DDBJ databases">
        <title>Draft Genome Sequence of the Marine Bacterium Oceanimonas baumannii ATCC 700832.</title>
        <authorList>
            <person name="Mcclelland W.D."/>
            <person name="Brennan M.A."/>
            <person name="Trachtenberg A.M."/>
            <person name="Maclea K.S."/>
        </authorList>
    </citation>
    <scope>NUCLEOTIDE SEQUENCE [LARGE SCALE GENOMIC DNA]</scope>
    <source>
        <strain evidence="11 13">ATCC 700832</strain>
    </source>
</reference>
<keyword evidence="6" id="KW-0804">Transcription</keyword>
<feature type="compositionally biased region" description="Low complexity" evidence="9">
    <location>
        <begin position="24"/>
        <end position="37"/>
    </location>
</feature>
<dbReference type="RefSeq" id="WP_094277060.1">
    <property type="nucleotide sequence ID" value="NZ_JBLWZI010000001.1"/>
</dbReference>
<keyword evidence="11" id="KW-0282">Flagellum</keyword>
<keyword evidence="5" id="KW-0805">Transcription regulation</keyword>
<keyword evidence="11" id="KW-0966">Cell projection</keyword>
<dbReference type="OrthoDB" id="5797147at2"/>
<feature type="region of interest" description="Disordered" evidence="9">
    <location>
        <begin position="1"/>
        <end position="40"/>
    </location>
</feature>
<evidence type="ECO:0000256" key="6">
    <source>
        <dbReference type="ARBA" id="ARBA00023163"/>
    </source>
</evidence>
<dbReference type="InterPro" id="IPR007412">
    <property type="entry name" value="FlgM"/>
</dbReference>
<keyword evidence="14" id="KW-1185">Reference proteome</keyword>
<keyword evidence="4" id="KW-1005">Bacterial flagellum biogenesis</keyword>
<dbReference type="GO" id="GO:0044781">
    <property type="term" value="P:bacterial-type flagellum organization"/>
    <property type="evidence" value="ECO:0007669"/>
    <property type="project" value="UniProtKB-KW"/>
</dbReference>
<dbReference type="InterPro" id="IPR035890">
    <property type="entry name" value="Anti-sigma-28_factor_FlgM_sf"/>
</dbReference>
<dbReference type="AlphaFoldDB" id="A0A235CMS3"/>
<dbReference type="Pfam" id="PF04316">
    <property type="entry name" value="FlgM"/>
    <property type="match status" value="1"/>
</dbReference>
<comment type="function">
    <text evidence="7">Responsible for the coupling of flagellin expression to flagellar assembly by preventing expression of the flagellin genes when a component of the middle class of proteins is defective. It negatively regulates flagellar genes by inhibiting the activity of FliA by directly binding to FliA.</text>
</comment>
<protein>
    <recommendedName>
        <fullName evidence="2">Negative regulator of flagellin synthesis</fullName>
    </recommendedName>
    <alternativeName>
        <fullName evidence="8">Anti-sigma-28 factor</fullName>
    </alternativeName>
</protein>
<evidence type="ECO:0000256" key="1">
    <source>
        <dbReference type="ARBA" id="ARBA00005322"/>
    </source>
</evidence>
<dbReference type="NCBIfam" id="TIGR03824">
    <property type="entry name" value="FlgM_jcvi"/>
    <property type="match status" value="1"/>
</dbReference>
<evidence type="ECO:0000256" key="4">
    <source>
        <dbReference type="ARBA" id="ARBA00022795"/>
    </source>
</evidence>
<evidence type="ECO:0000256" key="2">
    <source>
        <dbReference type="ARBA" id="ARBA00017823"/>
    </source>
</evidence>
<evidence type="ECO:0000256" key="8">
    <source>
        <dbReference type="ARBA" id="ARBA00030117"/>
    </source>
</evidence>
<dbReference type="Proteomes" id="UP000295058">
    <property type="component" value="Unassembled WGS sequence"/>
</dbReference>
<dbReference type="InterPro" id="IPR031316">
    <property type="entry name" value="FlgM_C"/>
</dbReference>
<organism evidence="11 13">
    <name type="scientific">Oceanimonas baumannii</name>
    <dbReference type="NCBI Taxonomy" id="129578"/>
    <lineage>
        <taxon>Bacteria</taxon>
        <taxon>Pseudomonadati</taxon>
        <taxon>Pseudomonadota</taxon>
        <taxon>Gammaproteobacteria</taxon>
        <taxon>Aeromonadales</taxon>
        <taxon>Aeromonadaceae</taxon>
        <taxon>Oceanimonas</taxon>
    </lineage>
</organism>
<dbReference type="EMBL" id="NQJF01000002">
    <property type="protein sequence ID" value="OYD25871.1"/>
    <property type="molecule type" value="Genomic_DNA"/>
</dbReference>
<proteinExistence type="inferred from homology"/>
<keyword evidence="11" id="KW-0969">Cilium</keyword>
<evidence type="ECO:0000256" key="9">
    <source>
        <dbReference type="SAM" id="MobiDB-lite"/>
    </source>
</evidence>
<evidence type="ECO:0000313" key="12">
    <source>
        <dbReference type="EMBL" id="TDW60113.1"/>
    </source>
</evidence>
<comment type="caution">
    <text evidence="11">The sequence shown here is derived from an EMBL/GenBank/DDBJ whole genome shotgun (WGS) entry which is preliminary data.</text>
</comment>
<dbReference type="Proteomes" id="UP000243640">
    <property type="component" value="Unassembled WGS sequence"/>
</dbReference>
<comment type="similarity">
    <text evidence="1">Belongs to the FlgM family.</text>
</comment>
<evidence type="ECO:0000256" key="5">
    <source>
        <dbReference type="ARBA" id="ARBA00023015"/>
    </source>
</evidence>
<dbReference type="EMBL" id="SODO01000003">
    <property type="protein sequence ID" value="TDW60113.1"/>
    <property type="molecule type" value="Genomic_DNA"/>
</dbReference>
<dbReference type="SUPFAM" id="SSF101498">
    <property type="entry name" value="Anti-sigma factor FlgM"/>
    <property type="match status" value="1"/>
</dbReference>
<keyword evidence="3" id="KW-0678">Repressor</keyword>
<evidence type="ECO:0000313" key="13">
    <source>
        <dbReference type="Proteomes" id="UP000243640"/>
    </source>
</evidence>
<feature type="domain" description="Anti-sigma-28 factor FlgM C-terminal" evidence="10">
    <location>
        <begin position="40"/>
        <end position="94"/>
    </location>
</feature>
<sequence>MAIDKLPPGFHNNPVSNNKYPQKSGSAAASGTPAPVSGRDEVTLTPEARQLNRMQQSLSAGTGADNSARLEAIKKAINEGSYTVNADRLAGNIISLERDIESLY</sequence>
<evidence type="ECO:0000313" key="14">
    <source>
        <dbReference type="Proteomes" id="UP000295058"/>
    </source>
</evidence>
<dbReference type="GO" id="GO:0045892">
    <property type="term" value="P:negative regulation of DNA-templated transcription"/>
    <property type="evidence" value="ECO:0007669"/>
    <property type="project" value="InterPro"/>
</dbReference>
<reference evidence="12 14" key="2">
    <citation type="submission" date="2019-03" db="EMBL/GenBank/DDBJ databases">
        <title>Genomic Encyclopedia of Archaeal and Bacterial Type Strains, Phase II (KMG-II): from individual species to whole genera.</title>
        <authorList>
            <person name="Goeker M."/>
        </authorList>
    </citation>
    <scope>NUCLEOTIDE SEQUENCE [LARGE SCALE GENOMIC DNA]</scope>
    <source>
        <strain evidence="12 14">DSM 15594</strain>
    </source>
</reference>
<name>A0A235CMS3_9GAMM</name>
<evidence type="ECO:0000256" key="7">
    <source>
        <dbReference type="ARBA" id="ARBA00024739"/>
    </source>
</evidence>
<accession>A0A235CMS3</accession>
<evidence type="ECO:0000256" key="3">
    <source>
        <dbReference type="ARBA" id="ARBA00022491"/>
    </source>
</evidence>
<gene>
    <name evidence="11" type="primary">flgM</name>
    <name evidence="11" type="ORF">B6S09_03270</name>
    <name evidence="12" type="ORF">LY04_01105</name>
</gene>